<evidence type="ECO:0000313" key="2">
    <source>
        <dbReference type="EMBL" id="KAJ5600171.1"/>
    </source>
</evidence>
<feature type="transmembrane region" description="Helical" evidence="1">
    <location>
        <begin position="12"/>
        <end position="31"/>
    </location>
</feature>
<dbReference type="AlphaFoldDB" id="A0AAD6E3S3"/>
<name>A0AAD6E3S3_9EURO</name>
<dbReference type="EMBL" id="JAQJAC010000001">
    <property type="protein sequence ID" value="KAJ5600171.1"/>
    <property type="molecule type" value="Genomic_DNA"/>
</dbReference>
<comment type="caution">
    <text evidence="2">The sequence shown here is derived from an EMBL/GenBank/DDBJ whole genome shotgun (WGS) entry which is preliminary data.</text>
</comment>
<sequence length="89" mass="10600">MYQPPCRFSLGRFLVILVTIVRTIFELLFRLEYNVNLYNKPNEYDPVEGYSNNKRGRIKNINAASLKQQQPGNYSCIYHRNHYIDNNNK</sequence>
<evidence type="ECO:0000313" key="3">
    <source>
        <dbReference type="Proteomes" id="UP001216150"/>
    </source>
</evidence>
<proteinExistence type="predicted"/>
<accession>A0AAD6E3S3</accession>
<reference evidence="2 3" key="1">
    <citation type="journal article" date="2023" name="IMA Fungus">
        <title>Comparative genomic study of the Penicillium genus elucidates a diverse pangenome and 15 lateral gene transfer events.</title>
        <authorList>
            <person name="Petersen C."/>
            <person name="Sorensen T."/>
            <person name="Nielsen M.R."/>
            <person name="Sondergaard T.E."/>
            <person name="Sorensen J.L."/>
            <person name="Fitzpatrick D.A."/>
            <person name="Frisvad J.C."/>
            <person name="Nielsen K.L."/>
        </authorList>
    </citation>
    <scope>NUCLEOTIDE SEQUENCE [LARGE SCALE GENOMIC DNA]</scope>
    <source>
        <strain evidence="2 3">IBT 29057</strain>
    </source>
</reference>
<keyword evidence="1" id="KW-1133">Transmembrane helix</keyword>
<dbReference type="Proteomes" id="UP001216150">
    <property type="component" value="Unassembled WGS sequence"/>
</dbReference>
<gene>
    <name evidence="2" type="ORF">N7450_001238</name>
</gene>
<protein>
    <submittedName>
        <fullName evidence="2">Uncharacterized protein</fullName>
    </submittedName>
</protein>
<keyword evidence="3" id="KW-1185">Reference proteome</keyword>
<organism evidence="2 3">
    <name type="scientific">Penicillium hetheringtonii</name>
    <dbReference type="NCBI Taxonomy" id="911720"/>
    <lineage>
        <taxon>Eukaryota</taxon>
        <taxon>Fungi</taxon>
        <taxon>Dikarya</taxon>
        <taxon>Ascomycota</taxon>
        <taxon>Pezizomycotina</taxon>
        <taxon>Eurotiomycetes</taxon>
        <taxon>Eurotiomycetidae</taxon>
        <taxon>Eurotiales</taxon>
        <taxon>Aspergillaceae</taxon>
        <taxon>Penicillium</taxon>
    </lineage>
</organism>
<keyword evidence="1" id="KW-0472">Membrane</keyword>
<evidence type="ECO:0000256" key="1">
    <source>
        <dbReference type="SAM" id="Phobius"/>
    </source>
</evidence>
<keyword evidence="1" id="KW-0812">Transmembrane</keyword>